<dbReference type="KEGG" id="mpp:MICPUCDRAFT_53707"/>
<evidence type="ECO:0000313" key="1">
    <source>
        <dbReference type="EMBL" id="EEH52280.1"/>
    </source>
</evidence>
<organism evidence="2">
    <name type="scientific">Micromonas pusilla (strain CCMP1545)</name>
    <name type="common">Picoplanktonic green alga</name>
    <dbReference type="NCBI Taxonomy" id="564608"/>
    <lineage>
        <taxon>Eukaryota</taxon>
        <taxon>Viridiplantae</taxon>
        <taxon>Chlorophyta</taxon>
        <taxon>Mamiellophyceae</taxon>
        <taxon>Mamiellales</taxon>
        <taxon>Mamiellaceae</taxon>
        <taxon>Micromonas</taxon>
    </lineage>
</organism>
<proteinExistence type="predicted"/>
<sequence length="190" mass="22007">MAEECGVCHHRIIDCWCASRCAVCSRRRSNMLQHGVAFWYQEDDEGDGLKSCTWLCERCEDFDPEHPGVKSDKEGYTQWMSEERKKPSREPETHMQTWPEFCKWGRRGGVEKTRLTKLSCCMNASDLHTTLTSTSPWVRVSASHSTPRDVALVERDARARRAYLGVNDRVVEFATRRRSRARGAPRFHII</sequence>
<keyword evidence="2" id="KW-1185">Reference proteome</keyword>
<gene>
    <name evidence="1" type="ORF">MICPUCDRAFT_53707</name>
</gene>
<protein>
    <submittedName>
        <fullName evidence="1">Predicted protein</fullName>
    </submittedName>
</protein>
<dbReference type="EMBL" id="GG663749">
    <property type="protein sequence ID" value="EEH52280.1"/>
    <property type="molecule type" value="Genomic_DNA"/>
</dbReference>
<accession>C1N7I5</accession>
<dbReference type="GeneID" id="9689348"/>
<evidence type="ECO:0000313" key="2">
    <source>
        <dbReference type="Proteomes" id="UP000001876"/>
    </source>
</evidence>
<dbReference type="Proteomes" id="UP000001876">
    <property type="component" value="Unassembled WGS sequence"/>
</dbReference>
<name>C1N7I5_MICPC</name>
<reference evidence="1 2" key="1">
    <citation type="journal article" date="2009" name="Science">
        <title>Green evolution and dynamic adaptations revealed by genomes of the marine picoeukaryotes Micromonas.</title>
        <authorList>
            <person name="Worden A.Z."/>
            <person name="Lee J.H."/>
            <person name="Mock T."/>
            <person name="Rouze P."/>
            <person name="Simmons M.P."/>
            <person name="Aerts A.L."/>
            <person name="Allen A.E."/>
            <person name="Cuvelier M.L."/>
            <person name="Derelle E."/>
            <person name="Everett M.V."/>
            <person name="Foulon E."/>
            <person name="Grimwood J."/>
            <person name="Gundlach H."/>
            <person name="Henrissat B."/>
            <person name="Napoli C."/>
            <person name="McDonald S.M."/>
            <person name="Parker M.S."/>
            <person name="Rombauts S."/>
            <person name="Salamov A."/>
            <person name="Von Dassow P."/>
            <person name="Badger J.H."/>
            <person name="Coutinho P.M."/>
            <person name="Demir E."/>
            <person name="Dubchak I."/>
            <person name="Gentemann C."/>
            <person name="Eikrem W."/>
            <person name="Gready J.E."/>
            <person name="John U."/>
            <person name="Lanier W."/>
            <person name="Lindquist E.A."/>
            <person name="Lucas S."/>
            <person name="Mayer K.F."/>
            <person name="Moreau H."/>
            <person name="Not F."/>
            <person name="Otillar R."/>
            <person name="Panaud O."/>
            <person name="Pangilinan J."/>
            <person name="Paulsen I."/>
            <person name="Piegu B."/>
            <person name="Poliakov A."/>
            <person name="Robbens S."/>
            <person name="Schmutz J."/>
            <person name="Toulza E."/>
            <person name="Wyss T."/>
            <person name="Zelensky A."/>
            <person name="Zhou K."/>
            <person name="Armbrust E.V."/>
            <person name="Bhattacharya D."/>
            <person name="Goodenough U.W."/>
            <person name="Van de Peer Y."/>
            <person name="Grigoriev I.V."/>
        </authorList>
    </citation>
    <scope>NUCLEOTIDE SEQUENCE [LARGE SCALE GENOMIC DNA]</scope>
    <source>
        <strain evidence="1 2">CCMP1545</strain>
    </source>
</reference>
<dbReference type="AlphaFoldDB" id="C1N7I5"/>
<dbReference type="OrthoDB" id="10466267at2759"/>
<dbReference type="RefSeq" id="XP_003063907.1">
    <property type="nucleotide sequence ID" value="XM_003063861.1"/>
</dbReference>